<dbReference type="Proteomes" id="UP000680067">
    <property type="component" value="Unassembled WGS sequence"/>
</dbReference>
<sequence>MPLSHALPEGFDQCDPLQQALYTTLFTRRDVRSQFLPDAIPDEVLARLLTAAHYAPSVGFMQPWNFILVRDPATRESLHGAFMEAHLEAAAMFPDEQRDKYQRLKLAGILDAPLSLCITCDRERAGKVVLGRTHMPEMDLYSTVCAVQNLWLAARAEGLGVGWVSIFQRERLHQILGIPDNIQVIALLCIGYVSHFEATPELQTKGWRQRLPLDSLIMENQWNQPLSATEFRQMIVQTQQSAEVIAHNTNKAVNESLLTTPKS</sequence>
<reference evidence="13" key="1">
    <citation type="submission" date="2021-04" db="EMBL/GenBank/DDBJ databases">
        <title>novel species isolated from subtropical streams in China.</title>
        <authorList>
            <person name="Lu H."/>
        </authorList>
    </citation>
    <scope>NUCLEOTIDE SEQUENCE</scope>
    <source>
        <strain evidence="13">LFS511W</strain>
    </source>
</reference>
<dbReference type="InterPro" id="IPR050627">
    <property type="entry name" value="Nitroreductase/BluB"/>
</dbReference>
<dbReference type="FunFam" id="3.40.109.10:FF:000013">
    <property type="entry name" value="5,6-dimethylbenzimidazole synthase"/>
    <property type="match status" value="1"/>
</dbReference>
<dbReference type="PANTHER" id="PTHR23026">
    <property type="entry name" value="NADPH NITROREDUCTASE"/>
    <property type="match status" value="1"/>
</dbReference>
<dbReference type="InterPro" id="IPR000415">
    <property type="entry name" value="Nitroreductase-like"/>
</dbReference>
<comment type="similarity">
    <text evidence="9">Belongs to the BluB family.</text>
</comment>
<keyword evidence="7" id="KW-0520">NAD</keyword>
<dbReference type="Pfam" id="PF00881">
    <property type="entry name" value="Nitroreductase"/>
    <property type="match status" value="1"/>
</dbReference>
<evidence type="ECO:0000256" key="7">
    <source>
        <dbReference type="ARBA" id="ARBA00023027"/>
    </source>
</evidence>
<dbReference type="CDD" id="cd02145">
    <property type="entry name" value="BluB"/>
    <property type="match status" value="1"/>
</dbReference>
<dbReference type="GO" id="GO:0009236">
    <property type="term" value="P:cobalamin biosynthetic process"/>
    <property type="evidence" value="ECO:0007669"/>
    <property type="project" value="UniProtKB-ARBA"/>
</dbReference>
<feature type="domain" description="Nitroreductase" evidence="12">
    <location>
        <begin position="27"/>
        <end position="192"/>
    </location>
</feature>
<dbReference type="InterPro" id="IPR029479">
    <property type="entry name" value="Nitroreductase"/>
</dbReference>
<proteinExistence type="inferred from homology"/>
<evidence type="ECO:0000256" key="11">
    <source>
        <dbReference type="ARBA" id="ARBA00068702"/>
    </source>
</evidence>
<keyword evidence="2" id="KW-0285">Flavoprotein</keyword>
<evidence type="ECO:0000313" key="14">
    <source>
        <dbReference type="Proteomes" id="UP000680067"/>
    </source>
</evidence>
<dbReference type="PANTHER" id="PTHR23026:SF90">
    <property type="entry name" value="IODOTYROSINE DEIODINASE 1"/>
    <property type="match status" value="1"/>
</dbReference>
<keyword evidence="6 13" id="KW-0560">Oxidoreductase</keyword>
<dbReference type="InterPro" id="IPR012825">
    <property type="entry name" value="BluB"/>
</dbReference>
<dbReference type="RefSeq" id="WP_212686295.1">
    <property type="nucleotide sequence ID" value="NZ_JAGSPN010000001.1"/>
</dbReference>
<gene>
    <name evidence="13" type="primary">bluB</name>
    <name evidence="13" type="ORF">KDM89_02235</name>
</gene>
<dbReference type="GO" id="GO:0000166">
    <property type="term" value="F:nucleotide binding"/>
    <property type="evidence" value="ECO:0007669"/>
    <property type="project" value="UniProtKB-KW"/>
</dbReference>
<dbReference type="GO" id="GO:0102919">
    <property type="term" value="F:5,6-dimethylbenzimidazole synthase activity"/>
    <property type="evidence" value="ECO:0007669"/>
    <property type="project" value="UniProtKB-EC"/>
</dbReference>
<evidence type="ECO:0000256" key="4">
    <source>
        <dbReference type="ARBA" id="ARBA00022741"/>
    </source>
</evidence>
<dbReference type="AlphaFoldDB" id="A0A941DMX2"/>
<dbReference type="SUPFAM" id="SSF55469">
    <property type="entry name" value="FMN-dependent nitroreductase-like"/>
    <property type="match status" value="1"/>
</dbReference>
<evidence type="ECO:0000256" key="3">
    <source>
        <dbReference type="ARBA" id="ARBA00022643"/>
    </source>
</evidence>
<keyword evidence="3" id="KW-0288">FMN</keyword>
<keyword evidence="14" id="KW-1185">Reference proteome</keyword>
<evidence type="ECO:0000256" key="5">
    <source>
        <dbReference type="ARBA" id="ARBA00022857"/>
    </source>
</evidence>
<comment type="caution">
    <text evidence="13">The sequence shown here is derived from an EMBL/GenBank/DDBJ whole genome shotgun (WGS) entry which is preliminary data.</text>
</comment>
<dbReference type="NCBIfam" id="TIGR02476">
    <property type="entry name" value="BluB"/>
    <property type="match status" value="1"/>
</dbReference>
<keyword evidence="4" id="KW-0547">Nucleotide-binding</keyword>
<evidence type="ECO:0000256" key="9">
    <source>
        <dbReference type="ARBA" id="ARBA00061097"/>
    </source>
</evidence>
<name>A0A941DMX2_9BURK</name>
<evidence type="ECO:0000259" key="12">
    <source>
        <dbReference type="Pfam" id="PF00881"/>
    </source>
</evidence>
<accession>A0A941DMX2</accession>
<evidence type="ECO:0000256" key="10">
    <source>
        <dbReference type="ARBA" id="ARBA00066311"/>
    </source>
</evidence>
<dbReference type="EMBL" id="JAGSPN010000001">
    <property type="protein sequence ID" value="MBR7780946.1"/>
    <property type="molecule type" value="Genomic_DNA"/>
</dbReference>
<evidence type="ECO:0000313" key="13">
    <source>
        <dbReference type="EMBL" id="MBR7780946.1"/>
    </source>
</evidence>
<evidence type="ECO:0000256" key="1">
    <source>
        <dbReference type="ARBA" id="ARBA00011823"/>
    </source>
</evidence>
<dbReference type="EC" id="1.13.11.79" evidence="10"/>
<comment type="subunit">
    <text evidence="1">Homooctamer.</text>
</comment>
<evidence type="ECO:0000256" key="2">
    <source>
        <dbReference type="ARBA" id="ARBA00022630"/>
    </source>
</evidence>
<evidence type="ECO:0000256" key="8">
    <source>
        <dbReference type="ARBA" id="ARBA00051314"/>
    </source>
</evidence>
<comment type="catalytic activity">
    <reaction evidence="8">
        <text>FMNH2 + O2 = dialurate + 5,6-dimethylbenzimidazole + D-erythrose 4-phosphate + H(+)</text>
        <dbReference type="Rhea" id="RHEA:27345"/>
        <dbReference type="ChEBI" id="CHEBI:15378"/>
        <dbReference type="ChEBI" id="CHEBI:15379"/>
        <dbReference type="ChEBI" id="CHEBI:15890"/>
        <dbReference type="ChEBI" id="CHEBI:16897"/>
        <dbReference type="ChEBI" id="CHEBI:57618"/>
        <dbReference type="ChEBI" id="CHEBI:140629"/>
        <dbReference type="EC" id="1.13.11.79"/>
    </reaction>
</comment>
<evidence type="ECO:0000256" key="6">
    <source>
        <dbReference type="ARBA" id="ARBA00023002"/>
    </source>
</evidence>
<dbReference type="Gene3D" id="3.40.109.10">
    <property type="entry name" value="NADH Oxidase"/>
    <property type="match status" value="1"/>
</dbReference>
<keyword evidence="5" id="KW-0521">NADP</keyword>
<organism evidence="13 14">
    <name type="scientific">Undibacterium luofuense</name>
    <dbReference type="NCBI Taxonomy" id="2828733"/>
    <lineage>
        <taxon>Bacteria</taxon>
        <taxon>Pseudomonadati</taxon>
        <taxon>Pseudomonadota</taxon>
        <taxon>Betaproteobacteria</taxon>
        <taxon>Burkholderiales</taxon>
        <taxon>Oxalobacteraceae</taxon>
        <taxon>Undibacterium</taxon>
    </lineage>
</organism>
<protein>
    <recommendedName>
        <fullName evidence="11">5,6-dimethylbenzimidazole synthase</fullName>
        <ecNumber evidence="10">1.13.11.79</ecNumber>
    </recommendedName>
</protein>